<evidence type="ECO:0000256" key="2">
    <source>
        <dbReference type="ARBA" id="ARBA00005726"/>
    </source>
</evidence>
<comment type="subcellular location">
    <subcellularLocation>
        <location evidence="1">Nucleus</location>
    </subcellularLocation>
</comment>
<gene>
    <name evidence="7" type="ORF">CYMTET_51613</name>
</gene>
<keyword evidence="3" id="KW-0678">Repressor</keyword>
<dbReference type="Proteomes" id="UP001190700">
    <property type="component" value="Unassembled WGS sequence"/>
</dbReference>
<evidence type="ECO:0000256" key="6">
    <source>
        <dbReference type="ARBA" id="ARBA00023242"/>
    </source>
</evidence>
<dbReference type="Pfam" id="PF04858">
    <property type="entry name" value="TH1"/>
    <property type="match status" value="1"/>
</dbReference>
<dbReference type="PANTHER" id="PTHR12144:SF0">
    <property type="entry name" value="NEGATIVE ELONGATION FACTOR C_D"/>
    <property type="match status" value="1"/>
</dbReference>
<keyword evidence="8" id="KW-1185">Reference proteome</keyword>
<dbReference type="PANTHER" id="PTHR12144">
    <property type="entry name" value="NEGATIVE ELONGATION FACTOR D"/>
    <property type="match status" value="1"/>
</dbReference>
<dbReference type="InterPro" id="IPR006942">
    <property type="entry name" value="TH1"/>
</dbReference>
<dbReference type="EMBL" id="LGRX02034237">
    <property type="protein sequence ID" value="KAK3238370.1"/>
    <property type="molecule type" value="Genomic_DNA"/>
</dbReference>
<evidence type="ECO:0000313" key="8">
    <source>
        <dbReference type="Proteomes" id="UP001190700"/>
    </source>
</evidence>
<protein>
    <submittedName>
        <fullName evidence="7">Uncharacterized protein</fullName>
    </submittedName>
</protein>
<dbReference type="GO" id="GO:0003723">
    <property type="term" value="F:RNA binding"/>
    <property type="evidence" value="ECO:0007669"/>
    <property type="project" value="TreeGrafter"/>
</dbReference>
<proteinExistence type="inferred from homology"/>
<dbReference type="GO" id="GO:0032021">
    <property type="term" value="C:NELF complex"/>
    <property type="evidence" value="ECO:0007669"/>
    <property type="project" value="TreeGrafter"/>
</dbReference>
<organism evidence="7 8">
    <name type="scientific">Cymbomonas tetramitiformis</name>
    <dbReference type="NCBI Taxonomy" id="36881"/>
    <lineage>
        <taxon>Eukaryota</taxon>
        <taxon>Viridiplantae</taxon>
        <taxon>Chlorophyta</taxon>
        <taxon>Pyramimonadophyceae</taxon>
        <taxon>Pyramimonadales</taxon>
        <taxon>Pyramimonadaceae</taxon>
        <taxon>Cymbomonas</taxon>
    </lineage>
</organism>
<accession>A0AAE0BM59</accession>
<evidence type="ECO:0000256" key="4">
    <source>
        <dbReference type="ARBA" id="ARBA00023015"/>
    </source>
</evidence>
<keyword evidence="5" id="KW-0804">Transcription</keyword>
<evidence type="ECO:0000313" key="7">
    <source>
        <dbReference type="EMBL" id="KAK3238370.1"/>
    </source>
</evidence>
<reference evidence="7 8" key="1">
    <citation type="journal article" date="2015" name="Genome Biol. Evol.">
        <title>Comparative Genomics of a Bacterivorous Green Alga Reveals Evolutionary Causalities and Consequences of Phago-Mixotrophic Mode of Nutrition.</title>
        <authorList>
            <person name="Burns J.A."/>
            <person name="Paasch A."/>
            <person name="Narechania A."/>
            <person name="Kim E."/>
        </authorList>
    </citation>
    <scope>NUCLEOTIDE SEQUENCE [LARGE SCALE GENOMIC DNA]</scope>
    <source>
        <strain evidence="7 8">PLY_AMNH</strain>
    </source>
</reference>
<dbReference type="AlphaFoldDB" id="A0AAE0BM59"/>
<comment type="similarity">
    <text evidence="2">Belongs to the NELF-D family.</text>
</comment>
<comment type="caution">
    <text evidence="7">The sequence shown here is derived from an EMBL/GenBank/DDBJ whole genome shotgun (WGS) entry which is preliminary data.</text>
</comment>
<evidence type="ECO:0000256" key="1">
    <source>
        <dbReference type="ARBA" id="ARBA00004123"/>
    </source>
</evidence>
<keyword evidence="6" id="KW-0539">Nucleus</keyword>
<sequence>LVRQLQRTCCVSQEAFLFTQMVLSHLAERPSPGSAAFRRLMQELEATARMDHGHAMVRLLSSLYVSSSRNMEGQALVAEITSSPQLQAPVPPLGISRLHGLFMSEDPPSIVILRDPLLIQKLLSELFMNKPRSGSSAAQAQHRDFVLQLLSWAAAAEDSTAEGLSTVHVEAARVAVQTAMEYASALNQATVNVQEQEEEAVLQMLQVPMAAAGILMWLGSRLSDPSSYSSSERTPLYLYLLHAIPQLHPLQYQQVLEVLLTAFSTLARTKLGLQTQMLDIVVALIRMGYADAVLQFADKWLEQGNPDPSLVRYFAAEVLKLAMPPFSLRFVRSMLSLMQAGGGGVGANCEAEPLIVFKEHCTILAQEDGQLTSNELDVLSKWDSGNHGS</sequence>
<evidence type="ECO:0000256" key="3">
    <source>
        <dbReference type="ARBA" id="ARBA00022491"/>
    </source>
</evidence>
<evidence type="ECO:0000256" key="5">
    <source>
        <dbReference type="ARBA" id="ARBA00023163"/>
    </source>
</evidence>
<feature type="non-terminal residue" evidence="7">
    <location>
        <position position="1"/>
    </location>
</feature>
<name>A0AAE0BM59_9CHLO</name>
<keyword evidence="4" id="KW-0805">Transcription regulation</keyword>
<dbReference type="GO" id="GO:0034244">
    <property type="term" value="P:negative regulation of transcription elongation by RNA polymerase II"/>
    <property type="evidence" value="ECO:0007669"/>
    <property type="project" value="TreeGrafter"/>
</dbReference>